<dbReference type="GO" id="GO:0043590">
    <property type="term" value="C:bacterial nucleoid"/>
    <property type="evidence" value="ECO:0007669"/>
    <property type="project" value="TreeGrafter"/>
</dbReference>
<dbReference type="PANTHER" id="PTHR38103">
    <property type="entry name" value="RECOMBINATION-ASSOCIATED PROTEIN RDGC"/>
    <property type="match status" value="1"/>
</dbReference>
<keyword evidence="5" id="KW-0233">DNA recombination</keyword>
<dbReference type="GO" id="GO:0000018">
    <property type="term" value="P:regulation of DNA recombination"/>
    <property type="evidence" value="ECO:0007669"/>
    <property type="project" value="TreeGrafter"/>
</dbReference>
<protein>
    <recommendedName>
        <fullName evidence="3">Recombination-associated protein RdgC</fullName>
    </recommendedName>
</protein>
<dbReference type="GO" id="GO:0003690">
    <property type="term" value="F:double-stranded DNA binding"/>
    <property type="evidence" value="ECO:0007669"/>
    <property type="project" value="TreeGrafter"/>
</dbReference>
<evidence type="ECO:0000256" key="1">
    <source>
        <dbReference type="ARBA" id="ARBA00004453"/>
    </source>
</evidence>
<evidence type="ECO:0000313" key="6">
    <source>
        <dbReference type="EMBL" id="SHG46570.1"/>
    </source>
</evidence>
<sequence>MPVWFKNLQLYRLDKEWTLPAGELEEKLAARPLLPCSAMSLESRGWVSPRGDEQLVYGVEKHLMLALGTEQKLLPSSVVNDAVKQRAAEFEKEKGFKPGRKQLRDFKDIVSAELLPRAFSRRNTTRAWIDPVAQRIVVDSSSPTRAEQLIEHLRDTLGELSVSLPQTEISPGQRLTEWLTARAAPGHFDLGEECELTGTDAAKSVVRYLRHSLDAEQIRRHLDEGLKASRLALTWNGRLGLVVSDKLQIKRVKFLEMDEVEEGAAGVDPERAFEAEFLLMAGQCGPMLDELLTSFGLPSAA</sequence>
<dbReference type="RefSeq" id="WP_245793052.1">
    <property type="nucleotide sequence ID" value="NZ_FQWZ01000001.1"/>
</dbReference>
<dbReference type="EMBL" id="FQWZ01000001">
    <property type="protein sequence ID" value="SHG46570.1"/>
    <property type="molecule type" value="Genomic_DNA"/>
</dbReference>
<evidence type="ECO:0000256" key="3">
    <source>
        <dbReference type="ARBA" id="ARBA00022296"/>
    </source>
</evidence>
<dbReference type="GO" id="GO:0006310">
    <property type="term" value="P:DNA recombination"/>
    <property type="evidence" value="ECO:0007669"/>
    <property type="project" value="UniProtKB-KW"/>
</dbReference>
<comment type="subcellular location">
    <subcellularLocation>
        <location evidence="1">Cytoplasm</location>
        <location evidence="1">Nucleoid</location>
    </subcellularLocation>
</comment>
<accession>A0A1M5K201</accession>
<organism evidence="6 7">
    <name type="scientific">Hydrocarboniphaga daqingensis</name>
    <dbReference type="NCBI Taxonomy" id="490188"/>
    <lineage>
        <taxon>Bacteria</taxon>
        <taxon>Pseudomonadati</taxon>
        <taxon>Pseudomonadota</taxon>
        <taxon>Gammaproteobacteria</taxon>
        <taxon>Nevskiales</taxon>
        <taxon>Nevskiaceae</taxon>
        <taxon>Hydrocarboniphaga</taxon>
    </lineage>
</organism>
<name>A0A1M5K201_9GAMM</name>
<evidence type="ECO:0000256" key="5">
    <source>
        <dbReference type="ARBA" id="ARBA00023172"/>
    </source>
</evidence>
<gene>
    <name evidence="6" type="ORF">SAMN04488068_0314</name>
</gene>
<keyword evidence="7" id="KW-1185">Reference proteome</keyword>
<evidence type="ECO:0000256" key="4">
    <source>
        <dbReference type="ARBA" id="ARBA00022490"/>
    </source>
</evidence>
<proteinExistence type="inferred from homology"/>
<dbReference type="NCBIfam" id="NF001464">
    <property type="entry name" value="PRK00321.1-5"/>
    <property type="match status" value="1"/>
</dbReference>
<keyword evidence="4" id="KW-0963">Cytoplasm</keyword>
<dbReference type="AlphaFoldDB" id="A0A1M5K201"/>
<dbReference type="STRING" id="490188.SAMN04488068_0314"/>
<dbReference type="Pfam" id="PF04381">
    <property type="entry name" value="RdgC"/>
    <property type="match status" value="1"/>
</dbReference>
<evidence type="ECO:0000256" key="2">
    <source>
        <dbReference type="ARBA" id="ARBA00008657"/>
    </source>
</evidence>
<reference evidence="6 7" key="1">
    <citation type="submission" date="2016-11" db="EMBL/GenBank/DDBJ databases">
        <authorList>
            <person name="Jaros S."/>
            <person name="Januszkiewicz K."/>
            <person name="Wedrychowicz H."/>
        </authorList>
    </citation>
    <scope>NUCLEOTIDE SEQUENCE [LARGE SCALE GENOMIC DNA]</scope>
    <source>
        <strain evidence="6 7">CGMCC 1.7049</strain>
    </source>
</reference>
<evidence type="ECO:0000313" key="7">
    <source>
        <dbReference type="Proteomes" id="UP000199758"/>
    </source>
</evidence>
<dbReference type="NCBIfam" id="NF001463">
    <property type="entry name" value="PRK00321.1-4"/>
    <property type="match status" value="1"/>
</dbReference>
<dbReference type="PANTHER" id="PTHR38103:SF1">
    <property type="entry name" value="RECOMBINATION-ASSOCIATED PROTEIN RDGC"/>
    <property type="match status" value="1"/>
</dbReference>
<dbReference type="Proteomes" id="UP000199758">
    <property type="component" value="Unassembled WGS sequence"/>
</dbReference>
<comment type="similarity">
    <text evidence="2">Belongs to the RdgC family.</text>
</comment>
<dbReference type="InterPro" id="IPR007476">
    <property type="entry name" value="RdgC"/>
</dbReference>